<evidence type="ECO:0000256" key="1">
    <source>
        <dbReference type="SAM" id="SignalP"/>
    </source>
</evidence>
<comment type="caution">
    <text evidence="2">The sequence shown here is derived from an EMBL/GenBank/DDBJ whole genome shotgun (WGS) entry which is preliminary data.</text>
</comment>
<evidence type="ECO:0000313" key="2">
    <source>
        <dbReference type="EMBL" id="KAL0110651.1"/>
    </source>
</evidence>
<organism evidence="2 3">
    <name type="scientific">Cardiocondyla obscurior</name>
    <dbReference type="NCBI Taxonomy" id="286306"/>
    <lineage>
        <taxon>Eukaryota</taxon>
        <taxon>Metazoa</taxon>
        <taxon>Ecdysozoa</taxon>
        <taxon>Arthropoda</taxon>
        <taxon>Hexapoda</taxon>
        <taxon>Insecta</taxon>
        <taxon>Pterygota</taxon>
        <taxon>Neoptera</taxon>
        <taxon>Endopterygota</taxon>
        <taxon>Hymenoptera</taxon>
        <taxon>Apocrita</taxon>
        <taxon>Aculeata</taxon>
        <taxon>Formicoidea</taxon>
        <taxon>Formicidae</taxon>
        <taxon>Myrmicinae</taxon>
        <taxon>Cardiocondyla</taxon>
    </lineage>
</organism>
<gene>
    <name evidence="2" type="ORF">PUN28_013916</name>
</gene>
<sequence>MRLRFLLQKVNTLFFFLLKFLIFIELPAKASIIDFSTSFNSKYWCRICLADKYQTQNQTEEHPEMLRTMSFIVKNLGLLIGDLIPVDHKVWKLYLSLREMIDIILSPSFHIRLNISYRFLLQKTFSNCLCWGPILDEKLTSLCDYSLFQKYYSYAYCK</sequence>
<reference evidence="2 3" key="1">
    <citation type="submission" date="2023-03" db="EMBL/GenBank/DDBJ databases">
        <title>High recombination rates correlate with genetic variation in Cardiocondyla obscurior ants.</title>
        <authorList>
            <person name="Errbii M."/>
        </authorList>
    </citation>
    <scope>NUCLEOTIDE SEQUENCE [LARGE SCALE GENOMIC DNA]</scope>
    <source>
        <strain evidence="2">Alpha-2009</strain>
        <tissue evidence="2">Whole body</tissue>
    </source>
</reference>
<proteinExistence type="predicted"/>
<keyword evidence="3" id="KW-1185">Reference proteome</keyword>
<name>A0AAW2F7B3_9HYME</name>
<feature type="signal peptide" evidence="1">
    <location>
        <begin position="1"/>
        <end position="30"/>
    </location>
</feature>
<protein>
    <submittedName>
        <fullName evidence="2">Uncharacterized protein</fullName>
    </submittedName>
</protein>
<dbReference type="AlphaFoldDB" id="A0AAW2F7B3"/>
<feature type="chain" id="PRO_5043934972" evidence="1">
    <location>
        <begin position="31"/>
        <end position="158"/>
    </location>
</feature>
<keyword evidence="1" id="KW-0732">Signal</keyword>
<dbReference type="Proteomes" id="UP001430953">
    <property type="component" value="Unassembled WGS sequence"/>
</dbReference>
<evidence type="ECO:0000313" key="3">
    <source>
        <dbReference type="Proteomes" id="UP001430953"/>
    </source>
</evidence>
<dbReference type="EMBL" id="JADYXP020000014">
    <property type="protein sequence ID" value="KAL0110651.1"/>
    <property type="molecule type" value="Genomic_DNA"/>
</dbReference>
<accession>A0AAW2F7B3</accession>